<name>A0AAD3XJR8_NEPGR</name>
<dbReference type="Proteomes" id="UP001279734">
    <property type="component" value="Unassembled WGS sequence"/>
</dbReference>
<gene>
    <name evidence="2" type="ORF">Nepgr_008934</name>
</gene>
<organism evidence="2 3">
    <name type="scientific">Nepenthes gracilis</name>
    <name type="common">Slender pitcher plant</name>
    <dbReference type="NCBI Taxonomy" id="150966"/>
    <lineage>
        <taxon>Eukaryota</taxon>
        <taxon>Viridiplantae</taxon>
        <taxon>Streptophyta</taxon>
        <taxon>Embryophyta</taxon>
        <taxon>Tracheophyta</taxon>
        <taxon>Spermatophyta</taxon>
        <taxon>Magnoliopsida</taxon>
        <taxon>eudicotyledons</taxon>
        <taxon>Gunneridae</taxon>
        <taxon>Pentapetalae</taxon>
        <taxon>Caryophyllales</taxon>
        <taxon>Nepenthaceae</taxon>
        <taxon>Nepenthes</taxon>
    </lineage>
</organism>
<reference evidence="2" key="1">
    <citation type="submission" date="2023-05" db="EMBL/GenBank/DDBJ databases">
        <title>Nepenthes gracilis genome sequencing.</title>
        <authorList>
            <person name="Fukushima K."/>
        </authorList>
    </citation>
    <scope>NUCLEOTIDE SEQUENCE</scope>
    <source>
        <strain evidence="2">SING2019-196</strain>
    </source>
</reference>
<keyword evidence="3" id="KW-1185">Reference proteome</keyword>
<protein>
    <submittedName>
        <fullName evidence="2">Uncharacterized protein</fullName>
    </submittedName>
</protein>
<dbReference type="AlphaFoldDB" id="A0AAD3XJR8"/>
<sequence length="119" mass="13900">MHLIGHIPSDISRQMKPKPRPSPAPAQTAKPLSGGFPMSITLLPKFHNVSHLSFINLGHWQYRRSRRLLHRYRRCLVAPAASELRRQWRKGTIRMKRIHPTPKLGQKLRTHRQHLSDKV</sequence>
<feature type="region of interest" description="Disordered" evidence="1">
    <location>
        <begin position="1"/>
        <end position="32"/>
    </location>
</feature>
<evidence type="ECO:0000256" key="1">
    <source>
        <dbReference type="SAM" id="MobiDB-lite"/>
    </source>
</evidence>
<evidence type="ECO:0000313" key="2">
    <source>
        <dbReference type="EMBL" id="GMH07094.1"/>
    </source>
</evidence>
<accession>A0AAD3XJR8</accession>
<evidence type="ECO:0000313" key="3">
    <source>
        <dbReference type="Proteomes" id="UP001279734"/>
    </source>
</evidence>
<proteinExistence type="predicted"/>
<comment type="caution">
    <text evidence="2">The sequence shown here is derived from an EMBL/GenBank/DDBJ whole genome shotgun (WGS) entry which is preliminary data.</text>
</comment>
<dbReference type="EMBL" id="BSYO01000007">
    <property type="protein sequence ID" value="GMH07094.1"/>
    <property type="molecule type" value="Genomic_DNA"/>
</dbReference>